<dbReference type="PANTHER" id="PTHR34772">
    <property type="entry name" value="RNA-BINDING PROTEIN HFQ"/>
    <property type="match status" value="1"/>
</dbReference>
<dbReference type="InterPro" id="IPR010920">
    <property type="entry name" value="LSM_dom_sf"/>
</dbReference>
<evidence type="ECO:0000256" key="1">
    <source>
        <dbReference type="ARBA" id="ARBA00022884"/>
    </source>
</evidence>
<dbReference type="GO" id="GO:0006355">
    <property type="term" value="P:regulation of DNA-templated transcription"/>
    <property type="evidence" value="ECO:0007669"/>
    <property type="project" value="InterPro"/>
</dbReference>
<accession>A0A9W7Q2W9</accession>
<evidence type="ECO:0000313" key="3">
    <source>
        <dbReference type="EMBL" id="KAA6460486.1"/>
    </source>
</evidence>
<sequence length="62" mass="7169">MIFLQEQFLQEALQKKKDITIILLKGLHVKGILKGYDAFYVLIEGEGQQQLIYKHAIFTVGF</sequence>
<keyword evidence="2" id="KW-0346">Stress response</keyword>
<gene>
    <name evidence="3" type="primary">hfq</name>
    <name evidence="3" type="ORF">DX932_19990</name>
</gene>
<dbReference type="SUPFAM" id="SSF50182">
    <property type="entry name" value="Sm-like ribonucleoproteins"/>
    <property type="match status" value="1"/>
</dbReference>
<dbReference type="GO" id="GO:0045974">
    <property type="term" value="P:regulation of translation, ncRNA-mediated"/>
    <property type="evidence" value="ECO:0007669"/>
    <property type="project" value="TreeGrafter"/>
</dbReference>
<dbReference type="Gene3D" id="2.30.30.100">
    <property type="match status" value="1"/>
</dbReference>
<name>A0A9W7Q2W9_BACCE</name>
<dbReference type="GO" id="GO:0005829">
    <property type="term" value="C:cytosol"/>
    <property type="evidence" value="ECO:0007669"/>
    <property type="project" value="TreeGrafter"/>
</dbReference>
<dbReference type="Proteomes" id="UP000323321">
    <property type="component" value="Unassembled WGS sequence"/>
</dbReference>
<comment type="caution">
    <text evidence="3">The sequence shown here is derived from an EMBL/GenBank/DDBJ whole genome shotgun (WGS) entry which is preliminary data.</text>
</comment>
<keyword evidence="1" id="KW-0694">RNA-binding</keyword>
<dbReference type="EMBL" id="QSMZ01000018">
    <property type="protein sequence ID" value="KAA6460486.1"/>
    <property type="molecule type" value="Genomic_DNA"/>
</dbReference>
<dbReference type="PANTHER" id="PTHR34772:SF1">
    <property type="entry name" value="RNA-BINDING PROTEIN HFQ"/>
    <property type="match status" value="1"/>
</dbReference>
<dbReference type="InterPro" id="IPR005001">
    <property type="entry name" value="Hfq"/>
</dbReference>
<dbReference type="GO" id="GO:0043487">
    <property type="term" value="P:regulation of RNA stability"/>
    <property type="evidence" value="ECO:0007669"/>
    <property type="project" value="TreeGrafter"/>
</dbReference>
<protein>
    <submittedName>
        <fullName evidence="3">RNA chaperone Hfq</fullName>
    </submittedName>
</protein>
<dbReference type="AlphaFoldDB" id="A0A9W7Q2W9"/>
<evidence type="ECO:0000313" key="4">
    <source>
        <dbReference type="Proteomes" id="UP000323321"/>
    </source>
</evidence>
<dbReference type="NCBIfam" id="TIGR02383">
    <property type="entry name" value="Hfq"/>
    <property type="match status" value="1"/>
</dbReference>
<dbReference type="Pfam" id="PF17209">
    <property type="entry name" value="Hfq"/>
    <property type="match status" value="1"/>
</dbReference>
<organism evidence="3 4">
    <name type="scientific">Bacillus cereus</name>
    <dbReference type="NCBI Taxonomy" id="1396"/>
    <lineage>
        <taxon>Bacteria</taxon>
        <taxon>Bacillati</taxon>
        <taxon>Bacillota</taxon>
        <taxon>Bacilli</taxon>
        <taxon>Bacillales</taxon>
        <taxon>Bacillaceae</taxon>
        <taxon>Bacillus</taxon>
        <taxon>Bacillus cereus group</taxon>
    </lineage>
</organism>
<evidence type="ECO:0000256" key="2">
    <source>
        <dbReference type="ARBA" id="ARBA00023016"/>
    </source>
</evidence>
<dbReference type="GO" id="GO:0003723">
    <property type="term" value="F:RNA binding"/>
    <property type="evidence" value="ECO:0007669"/>
    <property type="project" value="UniProtKB-KW"/>
</dbReference>
<proteinExistence type="predicted"/>
<reference evidence="3 4" key="1">
    <citation type="submission" date="2018-08" db="EMBL/GenBank/DDBJ databases">
        <title>Bacillus phenotypic plasticity.</title>
        <authorList>
            <person name="Hurtado E."/>
        </authorList>
    </citation>
    <scope>NUCLEOTIDE SEQUENCE [LARGE SCALE GENOMIC DNA]</scope>
    <source>
        <strain evidence="3 4">111b</strain>
    </source>
</reference>
<dbReference type="RefSeq" id="WP_150158635.1">
    <property type="nucleotide sequence ID" value="NZ_QSMZ01000018.1"/>
</dbReference>